<name>A0ACD3RHT2_LARCR</name>
<proteinExistence type="predicted"/>
<keyword evidence="2" id="KW-1185">Reference proteome</keyword>
<accession>A0ACD3RHT2</accession>
<organism evidence="1 2">
    <name type="scientific">Larimichthys crocea</name>
    <name type="common">Large yellow croaker</name>
    <name type="synonym">Pseudosciaena crocea</name>
    <dbReference type="NCBI Taxonomy" id="215358"/>
    <lineage>
        <taxon>Eukaryota</taxon>
        <taxon>Metazoa</taxon>
        <taxon>Chordata</taxon>
        <taxon>Craniata</taxon>
        <taxon>Vertebrata</taxon>
        <taxon>Euteleostomi</taxon>
        <taxon>Actinopterygii</taxon>
        <taxon>Neopterygii</taxon>
        <taxon>Teleostei</taxon>
        <taxon>Neoteleostei</taxon>
        <taxon>Acanthomorphata</taxon>
        <taxon>Eupercaria</taxon>
        <taxon>Sciaenidae</taxon>
        <taxon>Larimichthys</taxon>
    </lineage>
</organism>
<protein>
    <submittedName>
        <fullName evidence="1">Uncharacterized protein</fullName>
    </submittedName>
</protein>
<gene>
    <name evidence="1" type="ORF">E3U43_003309</name>
</gene>
<reference evidence="1" key="1">
    <citation type="submission" date="2018-11" db="EMBL/GenBank/DDBJ databases">
        <title>The sequence and de novo assembly of Larimichthys crocea genome using PacBio and Hi-C technologies.</title>
        <authorList>
            <person name="Xu P."/>
            <person name="Chen B."/>
            <person name="Zhou Z."/>
            <person name="Ke Q."/>
            <person name="Wu Y."/>
            <person name="Bai H."/>
            <person name="Pu F."/>
        </authorList>
    </citation>
    <scope>NUCLEOTIDE SEQUENCE</scope>
    <source>
        <tissue evidence="1">Muscle</tissue>
    </source>
</reference>
<dbReference type="EMBL" id="CM011678">
    <property type="protein sequence ID" value="TMS18988.1"/>
    <property type="molecule type" value="Genomic_DNA"/>
</dbReference>
<evidence type="ECO:0000313" key="1">
    <source>
        <dbReference type="EMBL" id="TMS18988.1"/>
    </source>
</evidence>
<sequence length="115" mass="12664">MSTETSSEPSPEAAAAAAAELNHHTKQKLEMALYADLALQDTVKEELFRCKLHMLERKCCTGVEKLKALIGEHLQNGLPLSEIPGEDKVLPHPEKSTAVTQRLLQIFKGHFTSVS</sequence>
<evidence type="ECO:0000313" key="2">
    <source>
        <dbReference type="Proteomes" id="UP000793456"/>
    </source>
</evidence>
<dbReference type="Proteomes" id="UP000793456">
    <property type="component" value="Chromosome V"/>
</dbReference>
<comment type="caution">
    <text evidence="1">The sequence shown here is derived from an EMBL/GenBank/DDBJ whole genome shotgun (WGS) entry which is preliminary data.</text>
</comment>